<evidence type="ECO:0000259" key="6">
    <source>
        <dbReference type="Pfam" id="PF07992"/>
    </source>
</evidence>
<keyword evidence="5" id="KW-0560">Oxidoreductase</keyword>
<gene>
    <name evidence="7" type="ORF">BKP35_14850</name>
</gene>
<dbReference type="GO" id="GO:0003955">
    <property type="term" value="F:NAD(P)H dehydrogenase (quinone) activity"/>
    <property type="evidence" value="ECO:0007669"/>
    <property type="project" value="TreeGrafter"/>
</dbReference>
<dbReference type="SUPFAM" id="SSF51905">
    <property type="entry name" value="FAD/NAD(P)-binding domain"/>
    <property type="match status" value="2"/>
</dbReference>
<comment type="similarity">
    <text evidence="2">Belongs to the NADH dehydrogenase family.</text>
</comment>
<evidence type="ECO:0000256" key="1">
    <source>
        <dbReference type="ARBA" id="ARBA00001974"/>
    </source>
</evidence>
<dbReference type="InterPro" id="IPR023753">
    <property type="entry name" value="FAD/NAD-binding_dom"/>
</dbReference>
<feature type="domain" description="FAD/NAD(P)-binding" evidence="6">
    <location>
        <begin position="5"/>
        <end position="318"/>
    </location>
</feature>
<dbReference type="Proteomes" id="UP000180098">
    <property type="component" value="Unassembled WGS sequence"/>
</dbReference>
<accession>A0A1S2LBN4</accession>
<evidence type="ECO:0000256" key="5">
    <source>
        <dbReference type="ARBA" id="ARBA00023002"/>
    </source>
</evidence>
<comment type="cofactor">
    <cofactor evidence="1">
        <name>FAD</name>
        <dbReference type="ChEBI" id="CHEBI:57692"/>
    </cofactor>
</comment>
<dbReference type="InterPro" id="IPR036188">
    <property type="entry name" value="FAD/NAD-bd_sf"/>
</dbReference>
<dbReference type="PRINTS" id="PR00368">
    <property type="entry name" value="FADPNR"/>
</dbReference>
<evidence type="ECO:0000256" key="4">
    <source>
        <dbReference type="ARBA" id="ARBA00022827"/>
    </source>
</evidence>
<protein>
    <recommendedName>
        <fullName evidence="6">FAD/NAD(P)-binding domain-containing protein</fullName>
    </recommendedName>
</protein>
<dbReference type="AlphaFoldDB" id="A0A1S2LBN4"/>
<dbReference type="PANTHER" id="PTHR42913">
    <property type="entry name" value="APOPTOSIS-INDUCING FACTOR 1"/>
    <property type="match status" value="1"/>
</dbReference>
<evidence type="ECO:0000256" key="3">
    <source>
        <dbReference type="ARBA" id="ARBA00022630"/>
    </source>
</evidence>
<dbReference type="OrthoDB" id="9781621at2"/>
<evidence type="ECO:0000313" key="7">
    <source>
        <dbReference type="EMBL" id="OIJ09766.1"/>
    </source>
</evidence>
<keyword evidence="3" id="KW-0285">Flavoprotein</keyword>
<dbReference type="GO" id="GO:0019646">
    <property type="term" value="P:aerobic electron transport chain"/>
    <property type="evidence" value="ECO:0007669"/>
    <property type="project" value="TreeGrafter"/>
</dbReference>
<name>A0A1S2LBN4_9BACI</name>
<comment type="caution">
    <text evidence="7">The sequence shown here is derived from an EMBL/GenBank/DDBJ whole genome shotgun (WGS) entry which is preliminary data.</text>
</comment>
<dbReference type="RefSeq" id="WP_071314155.1">
    <property type="nucleotide sequence ID" value="NZ_MLQQ01000042.1"/>
</dbReference>
<keyword evidence="4" id="KW-0274">FAD</keyword>
<sequence length="394" mass="44560">MKKNKIVILGGGYAGLMTVVNLQKKLKREEADIILVNNEDYQYLTTKLHEPPAGTLEEEEIKIMINEVVDTNTVTFKKSNVIGIDKENKKVYLENEEIVYDYLVVAFGAVPETYEIPGVGEHTYFIFNSDSIHKLRNQIEKMFQRYSKETNDDLLSFIVVGGGFTGVEFLSELAYNAPSLCNKYKVPLEKIKITCIEASSSILREFDQEIINYSLFILEQYGIKIICNEKVIRCESDGVVLSNSEKIRANTIVWTVGIKGSHLAAQSGFNVKNGRVKINQFLQVPGEKNIFFIGDSSIFIDDKGNEEPPTAQIAIQQGEHCAKNLIALIKGEKLKPFKYVYRGTLMSLGRKKATGVVYGVKVKGRIASFLKKVTEWRYYLKLGGLKLLFKKMFI</sequence>
<organism evidence="7 8">
    <name type="scientific">Anaerobacillus arseniciselenatis</name>
    <dbReference type="NCBI Taxonomy" id="85682"/>
    <lineage>
        <taxon>Bacteria</taxon>
        <taxon>Bacillati</taxon>
        <taxon>Bacillota</taxon>
        <taxon>Bacilli</taxon>
        <taxon>Bacillales</taxon>
        <taxon>Bacillaceae</taxon>
        <taxon>Anaerobacillus</taxon>
    </lineage>
</organism>
<dbReference type="Gene3D" id="3.50.50.100">
    <property type="match status" value="1"/>
</dbReference>
<evidence type="ECO:0000313" key="8">
    <source>
        <dbReference type="Proteomes" id="UP000180098"/>
    </source>
</evidence>
<reference evidence="7 8" key="1">
    <citation type="submission" date="2016-10" db="EMBL/GenBank/DDBJ databases">
        <title>Draft genome sequences of four alkaliphilic bacteria belonging to the Anaerobacillus genus.</title>
        <authorList>
            <person name="Bassil N.M."/>
            <person name="Lloyd J.R."/>
        </authorList>
    </citation>
    <scope>NUCLEOTIDE SEQUENCE [LARGE SCALE GENOMIC DNA]</scope>
    <source>
        <strain evidence="7 8">DSM 15340</strain>
    </source>
</reference>
<dbReference type="PANTHER" id="PTHR42913:SF3">
    <property type="entry name" value="64 KDA MITOCHONDRIAL NADH DEHYDROGENASE (EUROFUNG)"/>
    <property type="match status" value="1"/>
</dbReference>
<dbReference type="InterPro" id="IPR051169">
    <property type="entry name" value="NADH-Q_oxidoreductase"/>
</dbReference>
<keyword evidence="8" id="KW-1185">Reference proteome</keyword>
<proteinExistence type="inferred from homology"/>
<evidence type="ECO:0000256" key="2">
    <source>
        <dbReference type="ARBA" id="ARBA00005272"/>
    </source>
</evidence>
<dbReference type="EMBL" id="MLQQ01000042">
    <property type="protein sequence ID" value="OIJ09766.1"/>
    <property type="molecule type" value="Genomic_DNA"/>
</dbReference>
<dbReference type="Pfam" id="PF07992">
    <property type="entry name" value="Pyr_redox_2"/>
    <property type="match status" value="1"/>
</dbReference>